<evidence type="ECO:0000256" key="2">
    <source>
        <dbReference type="ARBA" id="ARBA00022649"/>
    </source>
</evidence>
<evidence type="ECO:0000313" key="7">
    <source>
        <dbReference type="EMBL" id="PIP75545.1"/>
    </source>
</evidence>
<dbReference type="AlphaFoldDB" id="A0A2H0D041"/>
<name>A0A2H0D041_9BACT</name>
<evidence type="ECO:0000256" key="6">
    <source>
        <dbReference type="ARBA" id="ARBA00024207"/>
    </source>
</evidence>
<dbReference type="GO" id="GO:0016787">
    <property type="term" value="F:hydrolase activity"/>
    <property type="evidence" value="ECO:0007669"/>
    <property type="project" value="UniProtKB-KW"/>
</dbReference>
<keyword evidence="3" id="KW-0540">Nuclease</keyword>
<dbReference type="EMBL" id="PCTN01000138">
    <property type="protein sequence ID" value="PIP75545.1"/>
    <property type="molecule type" value="Genomic_DNA"/>
</dbReference>
<keyword evidence="4" id="KW-0547">Nucleotide-binding</keyword>
<evidence type="ECO:0008006" key="9">
    <source>
        <dbReference type="Google" id="ProtNLM"/>
    </source>
</evidence>
<keyword evidence="1" id="KW-0597">Phosphoprotein</keyword>
<dbReference type="GO" id="GO:0000166">
    <property type="term" value="F:nucleotide binding"/>
    <property type="evidence" value="ECO:0007669"/>
    <property type="project" value="UniProtKB-KW"/>
</dbReference>
<dbReference type="PANTHER" id="PTHR34139:SF1">
    <property type="entry name" value="RNASE MJ1380-RELATED"/>
    <property type="match status" value="1"/>
</dbReference>
<keyword evidence="5" id="KW-0378">Hydrolase</keyword>
<evidence type="ECO:0000256" key="3">
    <source>
        <dbReference type="ARBA" id="ARBA00022722"/>
    </source>
</evidence>
<keyword evidence="2" id="KW-1277">Toxin-antitoxin system</keyword>
<dbReference type="InterPro" id="IPR051813">
    <property type="entry name" value="HepT_RNase_toxin"/>
</dbReference>
<accession>A0A2H0D041</accession>
<gene>
    <name evidence="7" type="ORF">COW86_03130</name>
</gene>
<comment type="similarity">
    <text evidence="6">Belongs to the HepT RNase toxin family.</text>
</comment>
<organism evidence="7 8">
    <name type="scientific">Candidatus Kuenenbacteria bacterium CG22_combo_CG10-13_8_21_14_all_39_9</name>
    <dbReference type="NCBI Taxonomy" id="1974621"/>
    <lineage>
        <taxon>Bacteria</taxon>
        <taxon>Candidatus Kueneniibacteriota</taxon>
    </lineage>
</organism>
<dbReference type="PANTHER" id="PTHR34139">
    <property type="entry name" value="UPF0331 PROTEIN MJ0127"/>
    <property type="match status" value="1"/>
</dbReference>
<dbReference type="InterPro" id="IPR008201">
    <property type="entry name" value="HepT-like"/>
</dbReference>
<dbReference type="GO" id="GO:0110001">
    <property type="term" value="C:toxin-antitoxin complex"/>
    <property type="evidence" value="ECO:0007669"/>
    <property type="project" value="InterPro"/>
</dbReference>
<dbReference type="InterPro" id="IPR037038">
    <property type="entry name" value="HepT-like_sf"/>
</dbReference>
<dbReference type="Pfam" id="PF01934">
    <property type="entry name" value="HepT-like"/>
    <property type="match status" value="1"/>
</dbReference>
<dbReference type="GO" id="GO:0004540">
    <property type="term" value="F:RNA nuclease activity"/>
    <property type="evidence" value="ECO:0007669"/>
    <property type="project" value="InterPro"/>
</dbReference>
<proteinExistence type="inferred from homology"/>
<evidence type="ECO:0000256" key="5">
    <source>
        <dbReference type="ARBA" id="ARBA00022801"/>
    </source>
</evidence>
<sequence>MKKDDNIYLEHISEAVSKIEEYLDKMDYEQFCASTMAIDAVIRQFEIIGEAANNVSDEFQQKYPELPWDDMNGMRNQLIHEYFGVDLRVIWRTYKEDLPELKEQLKKII</sequence>
<evidence type="ECO:0000256" key="4">
    <source>
        <dbReference type="ARBA" id="ARBA00022741"/>
    </source>
</evidence>
<evidence type="ECO:0000256" key="1">
    <source>
        <dbReference type="ARBA" id="ARBA00022553"/>
    </source>
</evidence>
<evidence type="ECO:0000313" key="8">
    <source>
        <dbReference type="Proteomes" id="UP000230159"/>
    </source>
</evidence>
<reference evidence="7 8" key="1">
    <citation type="submission" date="2017-09" db="EMBL/GenBank/DDBJ databases">
        <title>Depth-based differentiation of microbial function through sediment-hosted aquifers and enrichment of novel symbionts in the deep terrestrial subsurface.</title>
        <authorList>
            <person name="Probst A.J."/>
            <person name="Ladd B."/>
            <person name="Jarett J.K."/>
            <person name="Geller-Mcgrath D.E."/>
            <person name="Sieber C.M."/>
            <person name="Emerson J.B."/>
            <person name="Anantharaman K."/>
            <person name="Thomas B.C."/>
            <person name="Malmstrom R."/>
            <person name="Stieglmeier M."/>
            <person name="Klingl A."/>
            <person name="Woyke T."/>
            <person name="Ryan C.M."/>
            <person name="Banfield J.F."/>
        </authorList>
    </citation>
    <scope>NUCLEOTIDE SEQUENCE [LARGE SCALE GENOMIC DNA]</scope>
    <source>
        <strain evidence="7">CG22_combo_CG10-13_8_21_14_all_39_9</strain>
    </source>
</reference>
<dbReference type="Gene3D" id="1.20.120.580">
    <property type="entry name" value="bsu32300-like"/>
    <property type="match status" value="1"/>
</dbReference>
<dbReference type="Proteomes" id="UP000230159">
    <property type="component" value="Unassembled WGS sequence"/>
</dbReference>
<comment type="caution">
    <text evidence="7">The sequence shown here is derived from an EMBL/GenBank/DDBJ whole genome shotgun (WGS) entry which is preliminary data.</text>
</comment>
<protein>
    <recommendedName>
        <fullName evidence="9">DUF86 domain-containing protein</fullName>
    </recommendedName>
</protein>